<dbReference type="AlphaFoldDB" id="A0AA88A265"/>
<sequence length="79" mass="9176">MVRAAKERAFRLCHRRRRESFLFAVAAYCSSLPRCKASFVFAIIDDEKACLCCCLLLVPPLQGSRLYLCHRQWRRASIP</sequence>
<dbReference type="Proteomes" id="UP001187192">
    <property type="component" value="Unassembled WGS sequence"/>
</dbReference>
<reference evidence="1" key="1">
    <citation type="submission" date="2023-07" db="EMBL/GenBank/DDBJ databases">
        <title>draft genome sequence of fig (Ficus carica).</title>
        <authorList>
            <person name="Takahashi T."/>
            <person name="Nishimura K."/>
        </authorList>
    </citation>
    <scope>NUCLEOTIDE SEQUENCE</scope>
</reference>
<evidence type="ECO:0000313" key="2">
    <source>
        <dbReference type="Proteomes" id="UP001187192"/>
    </source>
</evidence>
<dbReference type="EMBL" id="BTGU01000016">
    <property type="protein sequence ID" value="GMN43485.1"/>
    <property type="molecule type" value="Genomic_DNA"/>
</dbReference>
<name>A0AA88A265_FICCA</name>
<evidence type="ECO:0000313" key="1">
    <source>
        <dbReference type="EMBL" id="GMN43485.1"/>
    </source>
</evidence>
<protein>
    <submittedName>
        <fullName evidence="1">Uncharacterized protein</fullName>
    </submittedName>
</protein>
<organism evidence="1 2">
    <name type="scientific">Ficus carica</name>
    <name type="common">Common fig</name>
    <dbReference type="NCBI Taxonomy" id="3494"/>
    <lineage>
        <taxon>Eukaryota</taxon>
        <taxon>Viridiplantae</taxon>
        <taxon>Streptophyta</taxon>
        <taxon>Embryophyta</taxon>
        <taxon>Tracheophyta</taxon>
        <taxon>Spermatophyta</taxon>
        <taxon>Magnoliopsida</taxon>
        <taxon>eudicotyledons</taxon>
        <taxon>Gunneridae</taxon>
        <taxon>Pentapetalae</taxon>
        <taxon>rosids</taxon>
        <taxon>fabids</taxon>
        <taxon>Rosales</taxon>
        <taxon>Moraceae</taxon>
        <taxon>Ficeae</taxon>
        <taxon>Ficus</taxon>
    </lineage>
</organism>
<keyword evidence="2" id="KW-1185">Reference proteome</keyword>
<proteinExistence type="predicted"/>
<accession>A0AA88A265</accession>
<comment type="caution">
    <text evidence="1">The sequence shown here is derived from an EMBL/GenBank/DDBJ whole genome shotgun (WGS) entry which is preliminary data.</text>
</comment>
<gene>
    <name evidence="1" type="ORF">TIFTF001_012700</name>
</gene>